<reference evidence="2" key="1">
    <citation type="submission" date="2022-11" db="UniProtKB">
        <authorList>
            <consortium name="WormBaseParasite"/>
        </authorList>
    </citation>
    <scope>IDENTIFICATION</scope>
</reference>
<accession>A0A914VBM1</accession>
<dbReference type="Proteomes" id="UP000887566">
    <property type="component" value="Unplaced"/>
</dbReference>
<name>A0A914VBM1_9BILA</name>
<dbReference type="WBParaSite" id="PSAMB.scaffold17465size1121.g37295.t1">
    <property type="protein sequence ID" value="PSAMB.scaffold17465size1121.g37295.t1"/>
    <property type="gene ID" value="PSAMB.scaffold17465size1121.g37295"/>
</dbReference>
<protein>
    <submittedName>
        <fullName evidence="2">Uncharacterized protein</fullName>
    </submittedName>
</protein>
<keyword evidence="1" id="KW-1185">Reference proteome</keyword>
<evidence type="ECO:0000313" key="2">
    <source>
        <dbReference type="WBParaSite" id="PSAMB.scaffold17465size1121.g37295.t1"/>
    </source>
</evidence>
<sequence length="70" mass="7657">MTGWPHRAAPITVHSSISSSRLVKKGTMKTLIVFAALFGLSAAYVDFSKVPEQVLLQTMEGFQYPHYSGA</sequence>
<dbReference type="AlphaFoldDB" id="A0A914VBM1"/>
<evidence type="ECO:0000313" key="1">
    <source>
        <dbReference type="Proteomes" id="UP000887566"/>
    </source>
</evidence>
<organism evidence="1 2">
    <name type="scientific">Plectus sambesii</name>
    <dbReference type="NCBI Taxonomy" id="2011161"/>
    <lineage>
        <taxon>Eukaryota</taxon>
        <taxon>Metazoa</taxon>
        <taxon>Ecdysozoa</taxon>
        <taxon>Nematoda</taxon>
        <taxon>Chromadorea</taxon>
        <taxon>Plectida</taxon>
        <taxon>Plectina</taxon>
        <taxon>Plectoidea</taxon>
        <taxon>Plectidae</taxon>
        <taxon>Plectus</taxon>
    </lineage>
</organism>
<proteinExistence type="predicted"/>